<keyword evidence="3" id="KW-0813">Transport</keyword>
<dbReference type="PANTHER" id="PTHR31803:SF3">
    <property type="entry name" value="ALTERNATIVE OXIDASE"/>
    <property type="match status" value="1"/>
</dbReference>
<evidence type="ECO:0000256" key="13">
    <source>
        <dbReference type="SAM" id="MobiDB-lite"/>
    </source>
</evidence>
<evidence type="ECO:0000256" key="2">
    <source>
        <dbReference type="ARBA" id="ARBA00008388"/>
    </source>
</evidence>
<comment type="subcellular location">
    <subcellularLocation>
        <location evidence="1">Membrane</location>
    </subcellularLocation>
</comment>
<dbReference type="OMA" id="RISKDYW"/>
<comment type="cofactor">
    <cofactor evidence="12">
        <name>Fe cation</name>
        <dbReference type="ChEBI" id="CHEBI:24875"/>
    </cofactor>
    <text evidence="12">Binds 2 iron ions per subunit.</text>
</comment>
<dbReference type="GO" id="GO:0009916">
    <property type="term" value="F:alternative oxidase activity"/>
    <property type="evidence" value="ECO:0007669"/>
    <property type="project" value="UniProtKB-UniRule"/>
</dbReference>
<evidence type="ECO:0000256" key="10">
    <source>
        <dbReference type="ARBA" id="ARBA00023004"/>
    </source>
</evidence>
<keyword evidence="4 12" id="KW-0679">Respiratory chain</keyword>
<keyword evidence="9 12" id="KW-0560">Oxidoreductase</keyword>
<dbReference type="PANTHER" id="PTHR31803">
    <property type="entry name" value="ALTERNATIVE OXIDASE"/>
    <property type="match status" value="1"/>
</dbReference>
<evidence type="ECO:0000256" key="11">
    <source>
        <dbReference type="ARBA" id="ARBA00023136"/>
    </source>
</evidence>
<proteinExistence type="inferred from homology"/>
<dbReference type="AlphaFoldDB" id="A0A137P8S8"/>
<name>A0A137P8S8_CONC2</name>
<comment type="similarity">
    <text evidence="2 12">Belongs to the alternative oxidase family.</text>
</comment>
<dbReference type="Pfam" id="PF01786">
    <property type="entry name" value="AOX"/>
    <property type="match status" value="1"/>
</dbReference>
<feature type="compositionally biased region" description="Basic and acidic residues" evidence="13">
    <location>
        <begin position="263"/>
        <end position="272"/>
    </location>
</feature>
<evidence type="ECO:0000313" key="14">
    <source>
        <dbReference type="EMBL" id="KXN71417.1"/>
    </source>
</evidence>
<evidence type="ECO:0000256" key="7">
    <source>
        <dbReference type="ARBA" id="ARBA00022982"/>
    </source>
</evidence>
<dbReference type="EC" id="1.-.-.-" evidence="12"/>
<evidence type="ECO:0000313" key="15">
    <source>
        <dbReference type="Proteomes" id="UP000070444"/>
    </source>
</evidence>
<dbReference type="GO" id="GO:0005739">
    <property type="term" value="C:mitochondrion"/>
    <property type="evidence" value="ECO:0007669"/>
    <property type="project" value="TreeGrafter"/>
</dbReference>
<dbReference type="OrthoDB" id="16906at2759"/>
<sequence length="272" mass="31331">MPGELKTPIHPEPIRNVFYRGLNSEELENLDINLKSHKVPVTISDKLALTVVKLLRLPTDWFFKKKYVHRVVMLETVAAVPGMVGGTIRHLQSLRLMKHDGGWIHHLLHEAENERMHLMTWMRVSQPKLWERGLITVVQGVFYNAFFLLYLISPVTAHRVVGYLEEEAVISYTSFLNEIDNGNIENTPAPQIAIDYWHLDNDATLRDVVLAIRADEALHRDTNHHFADRLIIKQTDLRAPVDREIKESAKIKDPQPVAQDIWSHPKNEASNQ</sequence>
<keyword evidence="11 12" id="KW-0472">Membrane</keyword>
<evidence type="ECO:0000256" key="12">
    <source>
        <dbReference type="RuleBase" id="RU003779"/>
    </source>
</evidence>
<dbReference type="GO" id="GO:0046872">
    <property type="term" value="F:metal ion binding"/>
    <property type="evidence" value="ECO:0007669"/>
    <property type="project" value="UniProtKB-UniRule"/>
</dbReference>
<dbReference type="GO" id="GO:0016020">
    <property type="term" value="C:membrane"/>
    <property type="evidence" value="ECO:0007669"/>
    <property type="project" value="UniProtKB-SubCell"/>
</dbReference>
<dbReference type="Proteomes" id="UP000070444">
    <property type="component" value="Unassembled WGS sequence"/>
</dbReference>
<dbReference type="Gene3D" id="1.20.1260.140">
    <property type="entry name" value="Alternative oxidase"/>
    <property type="match status" value="1"/>
</dbReference>
<keyword evidence="15" id="KW-1185">Reference proteome</keyword>
<dbReference type="GO" id="GO:0098803">
    <property type="term" value="C:respiratory chain complex"/>
    <property type="evidence" value="ECO:0007669"/>
    <property type="project" value="UniProtKB-UniRule"/>
</dbReference>
<evidence type="ECO:0000256" key="8">
    <source>
        <dbReference type="ARBA" id="ARBA00022989"/>
    </source>
</evidence>
<evidence type="ECO:0000256" key="4">
    <source>
        <dbReference type="ARBA" id="ARBA00022660"/>
    </source>
</evidence>
<dbReference type="GO" id="GO:0010230">
    <property type="term" value="P:alternative respiration"/>
    <property type="evidence" value="ECO:0007669"/>
    <property type="project" value="TreeGrafter"/>
</dbReference>
<evidence type="ECO:0000256" key="9">
    <source>
        <dbReference type="ARBA" id="ARBA00023002"/>
    </source>
</evidence>
<reference evidence="14 15" key="1">
    <citation type="journal article" date="2015" name="Genome Biol. Evol.">
        <title>Phylogenomic analyses indicate that early fungi evolved digesting cell walls of algal ancestors of land plants.</title>
        <authorList>
            <person name="Chang Y."/>
            <person name="Wang S."/>
            <person name="Sekimoto S."/>
            <person name="Aerts A.L."/>
            <person name="Choi C."/>
            <person name="Clum A."/>
            <person name="LaButti K.M."/>
            <person name="Lindquist E.A."/>
            <person name="Yee Ngan C."/>
            <person name="Ohm R.A."/>
            <person name="Salamov A.A."/>
            <person name="Grigoriev I.V."/>
            <person name="Spatafora J.W."/>
            <person name="Berbee M.L."/>
        </authorList>
    </citation>
    <scope>NUCLEOTIDE SEQUENCE [LARGE SCALE GENOMIC DNA]</scope>
    <source>
        <strain evidence="14 15">NRRL 28638</strain>
    </source>
</reference>
<dbReference type="InterPro" id="IPR002680">
    <property type="entry name" value="AOX"/>
</dbReference>
<dbReference type="InterPro" id="IPR038659">
    <property type="entry name" value="AOX_sf"/>
</dbReference>
<keyword evidence="6 12" id="KW-0479">Metal-binding</keyword>
<dbReference type="CDD" id="cd01053">
    <property type="entry name" value="AOX"/>
    <property type="match status" value="1"/>
</dbReference>
<feature type="region of interest" description="Disordered" evidence="13">
    <location>
        <begin position="247"/>
        <end position="272"/>
    </location>
</feature>
<keyword evidence="8" id="KW-1133">Transmembrane helix</keyword>
<keyword evidence="10 12" id="KW-0408">Iron</keyword>
<keyword evidence="7 12" id="KW-0249">Electron transport</keyword>
<protein>
    <recommendedName>
        <fullName evidence="12">Alternative oxidase</fullName>
        <ecNumber evidence="12">1.-.-.-</ecNumber>
    </recommendedName>
</protein>
<organism evidence="14 15">
    <name type="scientific">Conidiobolus coronatus (strain ATCC 28846 / CBS 209.66 / NRRL 28638)</name>
    <name type="common">Delacroixia coronata</name>
    <dbReference type="NCBI Taxonomy" id="796925"/>
    <lineage>
        <taxon>Eukaryota</taxon>
        <taxon>Fungi</taxon>
        <taxon>Fungi incertae sedis</taxon>
        <taxon>Zoopagomycota</taxon>
        <taxon>Entomophthoromycotina</taxon>
        <taxon>Entomophthoromycetes</taxon>
        <taxon>Entomophthorales</taxon>
        <taxon>Ancylistaceae</taxon>
        <taxon>Conidiobolus</taxon>
    </lineage>
</organism>
<dbReference type="STRING" id="796925.A0A137P8S8"/>
<accession>A0A137P8S8</accession>
<evidence type="ECO:0000256" key="5">
    <source>
        <dbReference type="ARBA" id="ARBA00022692"/>
    </source>
</evidence>
<evidence type="ECO:0000256" key="6">
    <source>
        <dbReference type="ARBA" id="ARBA00022723"/>
    </source>
</evidence>
<evidence type="ECO:0000256" key="3">
    <source>
        <dbReference type="ARBA" id="ARBA00022448"/>
    </source>
</evidence>
<gene>
    <name evidence="14" type="ORF">CONCODRAFT_38364</name>
</gene>
<evidence type="ECO:0000256" key="1">
    <source>
        <dbReference type="ARBA" id="ARBA00004370"/>
    </source>
</evidence>
<keyword evidence="5 12" id="KW-0812">Transmembrane</keyword>
<dbReference type="EMBL" id="KQ964475">
    <property type="protein sequence ID" value="KXN71417.1"/>
    <property type="molecule type" value="Genomic_DNA"/>
</dbReference>